<gene>
    <name evidence="9" type="ORF">SAMN05216574_113103</name>
</gene>
<evidence type="ECO:0000256" key="1">
    <source>
        <dbReference type="ARBA" id="ARBA00004651"/>
    </source>
</evidence>
<dbReference type="GO" id="GO:0005886">
    <property type="term" value="C:plasma membrane"/>
    <property type="evidence" value="ECO:0007669"/>
    <property type="project" value="UniProtKB-SubCell"/>
</dbReference>
<dbReference type="EMBL" id="FOND01000013">
    <property type="protein sequence ID" value="SFF42531.1"/>
    <property type="molecule type" value="Genomic_DNA"/>
</dbReference>
<evidence type="ECO:0000313" key="9">
    <source>
        <dbReference type="EMBL" id="SFF42531.1"/>
    </source>
</evidence>
<dbReference type="AlphaFoldDB" id="A0A1I2IPT7"/>
<dbReference type="Gene3D" id="1.10.3470.10">
    <property type="entry name" value="ABC transporter involved in vitamin B12 uptake, BtuC"/>
    <property type="match status" value="1"/>
</dbReference>
<feature type="transmembrane region" description="Helical" evidence="8">
    <location>
        <begin position="254"/>
        <end position="279"/>
    </location>
</feature>
<sequence>MTLAPSPSPTPGAAVAQRLGSVRRPRSVRVLWLLVVLAVLVAVMTTSVAVGSRGVGWSEIVAALGGSSETIGEAAVTKRIPRTVLAVVVGAALGLSGAVMQGVTRNPLADPGVLGINMGASLAVVVGFAWFGLFSATSIVWTAIAGAALAAVFVYAVGSLGRGGATPLKLALAGTATSAALISFLTAVALPRGDIAESIQSWEIGGVGGASFSGLRTVLPFLVVGFAVSLLSARALNSLALGDELAAGLGERVVLARGVAALGSVLLCGAATAVAGPIGFVGLVVPHVCRLLVGVDHRWLLPFTALTGACLLTASDVVGRIVARPSEIDVGIITALIGAPFFIAIVRRQKVREL</sequence>
<evidence type="ECO:0000256" key="2">
    <source>
        <dbReference type="ARBA" id="ARBA00007935"/>
    </source>
</evidence>
<feature type="transmembrane region" description="Helical" evidence="8">
    <location>
        <begin position="330"/>
        <end position="347"/>
    </location>
</feature>
<feature type="transmembrane region" description="Helical" evidence="8">
    <location>
        <begin position="83"/>
        <end position="100"/>
    </location>
</feature>
<keyword evidence="7 8" id="KW-0472">Membrane</keyword>
<evidence type="ECO:0000256" key="4">
    <source>
        <dbReference type="ARBA" id="ARBA00022475"/>
    </source>
</evidence>
<name>A0A1I2IPT7_9ACTN</name>
<keyword evidence="3" id="KW-0813">Transport</keyword>
<evidence type="ECO:0000256" key="7">
    <source>
        <dbReference type="ARBA" id="ARBA00023136"/>
    </source>
</evidence>
<dbReference type="Proteomes" id="UP000198589">
    <property type="component" value="Unassembled WGS sequence"/>
</dbReference>
<accession>A0A1I2IPT7</accession>
<keyword evidence="4" id="KW-1003">Cell membrane</keyword>
<evidence type="ECO:0000256" key="6">
    <source>
        <dbReference type="ARBA" id="ARBA00022989"/>
    </source>
</evidence>
<feature type="transmembrane region" description="Helical" evidence="8">
    <location>
        <begin position="139"/>
        <end position="158"/>
    </location>
</feature>
<reference evidence="10" key="1">
    <citation type="submission" date="2016-10" db="EMBL/GenBank/DDBJ databases">
        <authorList>
            <person name="Varghese N."/>
            <person name="Submissions S."/>
        </authorList>
    </citation>
    <scope>NUCLEOTIDE SEQUENCE [LARGE SCALE GENOMIC DNA]</scope>
    <source>
        <strain evidence="10">DSM 46838</strain>
    </source>
</reference>
<dbReference type="STRING" id="1798228.SAMN05216574_113103"/>
<dbReference type="SUPFAM" id="SSF81345">
    <property type="entry name" value="ABC transporter involved in vitamin B12 uptake, BtuC"/>
    <property type="match status" value="1"/>
</dbReference>
<dbReference type="FunFam" id="1.10.3470.10:FF:000001">
    <property type="entry name" value="Vitamin B12 ABC transporter permease BtuC"/>
    <property type="match status" value="1"/>
</dbReference>
<keyword evidence="10" id="KW-1185">Reference proteome</keyword>
<comment type="similarity">
    <text evidence="2">Belongs to the binding-protein-dependent transport system permease family. FecCD subfamily.</text>
</comment>
<dbReference type="InterPro" id="IPR037294">
    <property type="entry name" value="ABC_BtuC-like"/>
</dbReference>
<dbReference type="InterPro" id="IPR000522">
    <property type="entry name" value="ABC_transptr_permease_BtuC"/>
</dbReference>
<keyword evidence="5 8" id="KW-0812">Transmembrane</keyword>
<evidence type="ECO:0000256" key="8">
    <source>
        <dbReference type="SAM" id="Phobius"/>
    </source>
</evidence>
<dbReference type="CDD" id="cd06550">
    <property type="entry name" value="TM_ABC_iron-siderophores_like"/>
    <property type="match status" value="1"/>
</dbReference>
<evidence type="ECO:0000256" key="3">
    <source>
        <dbReference type="ARBA" id="ARBA00022448"/>
    </source>
</evidence>
<dbReference type="PANTHER" id="PTHR30472">
    <property type="entry name" value="FERRIC ENTEROBACTIN TRANSPORT SYSTEM PERMEASE PROTEIN"/>
    <property type="match status" value="1"/>
</dbReference>
<organism evidence="9 10">
    <name type="scientific">Blastococcus tunisiensis</name>
    <dbReference type="NCBI Taxonomy" id="1798228"/>
    <lineage>
        <taxon>Bacteria</taxon>
        <taxon>Bacillati</taxon>
        <taxon>Actinomycetota</taxon>
        <taxon>Actinomycetes</taxon>
        <taxon>Geodermatophilales</taxon>
        <taxon>Geodermatophilaceae</taxon>
        <taxon>Blastococcus</taxon>
    </lineage>
</organism>
<evidence type="ECO:0000313" key="10">
    <source>
        <dbReference type="Proteomes" id="UP000198589"/>
    </source>
</evidence>
<dbReference type="PANTHER" id="PTHR30472:SF1">
    <property type="entry name" value="FE(3+) DICITRATE TRANSPORT SYSTEM PERMEASE PROTEIN FECC-RELATED"/>
    <property type="match status" value="1"/>
</dbReference>
<dbReference type="GO" id="GO:0022857">
    <property type="term" value="F:transmembrane transporter activity"/>
    <property type="evidence" value="ECO:0007669"/>
    <property type="project" value="InterPro"/>
</dbReference>
<feature type="transmembrane region" description="Helical" evidence="8">
    <location>
        <begin position="210"/>
        <end position="233"/>
    </location>
</feature>
<dbReference type="Pfam" id="PF01032">
    <property type="entry name" value="FecCD"/>
    <property type="match status" value="1"/>
</dbReference>
<feature type="transmembrane region" description="Helical" evidence="8">
    <location>
        <begin position="30"/>
        <end position="50"/>
    </location>
</feature>
<dbReference type="GO" id="GO:0033214">
    <property type="term" value="P:siderophore-iron import into cell"/>
    <property type="evidence" value="ECO:0007669"/>
    <property type="project" value="TreeGrafter"/>
</dbReference>
<keyword evidence="6 8" id="KW-1133">Transmembrane helix</keyword>
<comment type="subcellular location">
    <subcellularLocation>
        <location evidence="1">Cell membrane</location>
        <topology evidence="1">Multi-pass membrane protein</topology>
    </subcellularLocation>
</comment>
<protein>
    <submittedName>
        <fullName evidence="9">Iron complex transport system permease protein</fullName>
    </submittedName>
</protein>
<feature type="transmembrane region" description="Helical" evidence="8">
    <location>
        <begin position="299"/>
        <end position="318"/>
    </location>
</feature>
<dbReference type="RefSeq" id="WP_254791018.1">
    <property type="nucleotide sequence ID" value="NZ_FOND01000013.1"/>
</dbReference>
<evidence type="ECO:0000256" key="5">
    <source>
        <dbReference type="ARBA" id="ARBA00022692"/>
    </source>
</evidence>
<proteinExistence type="inferred from homology"/>
<feature type="transmembrane region" description="Helical" evidence="8">
    <location>
        <begin position="112"/>
        <end position="133"/>
    </location>
</feature>
<feature type="transmembrane region" description="Helical" evidence="8">
    <location>
        <begin position="170"/>
        <end position="190"/>
    </location>
</feature>